<evidence type="ECO:0000259" key="3">
    <source>
        <dbReference type="SMART" id="SM01266"/>
    </source>
</evidence>
<evidence type="ECO:0000313" key="4">
    <source>
        <dbReference type="EMBL" id="KAF2235754.1"/>
    </source>
</evidence>
<proteinExistence type="inferred from homology"/>
<dbReference type="AlphaFoldDB" id="A0A6A6HCA4"/>
<sequence>MALSENKRKALAGELYYAFHPEMIAERARCRRALRRFNSVGDVPRRELVRLWRDIVNDQRPLPPPGATAEEDEAQFADDPEVCSPIFIDFGTNVKVGKGVFINVNCVIIDTCLVTIGARTLIAPNLSIYSGTHPTNPELRDGMKGPEMGKEVHIGEDVWVGGDVKILPGVRVGKGATLGAGAVVTKVQCKKPSEAGELHADQELG</sequence>
<dbReference type="PANTHER" id="PTHR23416:SF54">
    <property type="entry name" value="ACETYLTRANSFERASE, CYSE_LACA_LPXA_NODL FAMILY (AFU_ORTHOLOGUE AFUA_2G08430)-RELATED"/>
    <property type="match status" value="1"/>
</dbReference>
<keyword evidence="2" id="KW-0808">Transferase</keyword>
<organism evidence="4 5">
    <name type="scientific">Viridothelium virens</name>
    <name type="common">Speckled blister lichen</name>
    <name type="synonym">Trypethelium virens</name>
    <dbReference type="NCBI Taxonomy" id="1048519"/>
    <lineage>
        <taxon>Eukaryota</taxon>
        <taxon>Fungi</taxon>
        <taxon>Dikarya</taxon>
        <taxon>Ascomycota</taxon>
        <taxon>Pezizomycotina</taxon>
        <taxon>Dothideomycetes</taxon>
        <taxon>Dothideomycetes incertae sedis</taxon>
        <taxon>Trypetheliales</taxon>
        <taxon>Trypetheliaceae</taxon>
        <taxon>Viridothelium</taxon>
    </lineage>
</organism>
<dbReference type="OrthoDB" id="25818at2759"/>
<feature type="domain" description="Maltose/galactoside acetyltransferase" evidence="3">
    <location>
        <begin position="7"/>
        <end position="61"/>
    </location>
</feature>
<dbReference type="Gene3D" id="2.160.10.10">
    <property type="entry name" value="Hexapeptide repeat proteins"/>
    <property type="match status" value="1"/>
</dbReference>
<name>A0A6A6HCA4_VIRVR</name>
<dbReference type="Pfam" id="PF12464">
    <property type="entry name" value="Mac"/>
    <property type="match status" value="1"/>
</dbReference>
<evidence type="ECO:0000313" key="5">
    <source>
        <dbReference type="Proteomes" id="UP000800092"/>
    </source>
</evidence>
<dbReference type="InterPro" id="IPR051159">
    <property type="entry name" value="Hexapeptide_acetyltransf"/>
</dbReference>
<gene>
    <name evidence="4" type="ORF">EV356DRAFT_444492</name>
</gene>
<dbReference type="EMBL" id="ML991789">
    <property type="protein sequence ID" value="KAF2235754.1"/>
    <property type="molecule type" value="Genomic_DNA"/>
</dbReference>
<accession>A0A6A6HCA4</accession>
<dbReference type="PANTHER" id="PTHR23416">
    <property type="entry name" value="SIALIC ACID SYNTHASE-RELATED"/>
    <property type="match status" value="1"/>
</dbReference>
<dbReference type="Proteomes" id="UP000800092">
    <property type="component" value="Unassembled WGS sequence"/>
</dbReference>
<evidence type="ECO:0000256" key="2">
    <source>
        <dbReference type="ARBA" id="ARBA00022679"/>
    </source>
</evidence>
<protein>
    <submittedName>
        <fullName evidence="4">Trimeric LpxA-like protein</fullName>
    </submittedName>
</protein>
<dbReference type="SUPFAM" id="SSF51161">
    <property type="entry name" value="Trimeric LpxA-like enzymes"/>
    <property type="match status" value="1"/>
</dbReference>
<dbReference type="InterPro" id="IPR001451">
    <property type="entry name" value="Hexapep"/>
</dbReference>
<dbReference type="InterPro" id="IPR011004">
    <property type="entry name" value="Trimer_LpxA-like_sf"/>
</dbReference>
<evidence type="ECO:0000256" key="1">
    <source>
        <dbReference type="ARBA" id="ARBA00007274"/>
    </source>
</evidence>
<dbReference type="SMART" id="SM01266">
    <property type="entry name" value="Mac"/>
    <property type="match status" value="1"/>
</dbReference>
<keyword evidence="5" id="KW-1185">Reference proteome</keyword>
<dbReference type="GO" id="GO:0016407">
    <property type="term" value="F:acetyltransferase activity"/>
    <property type="evidence" value="ECO:0007669"/>
    <property type="project" value="InterPro"/>
</dbReference>
<comment type="similarity">
    <text evidence="1">Belongs to the transferase hexapeptide repeat family.</text>
</comment>
<dbReference type="Pfam" id="PF00132">
    <property type="entry name" value="Hexapep"/>
    <property type="match status" value="1"/>
</dbReference>
<reference evidence="4" key="1">
    <citation type="journal article" date="2020" name="Stud. Mycol.">
        <title>101 Dothideomycetes genomes: a test case for predicting lifestyles and emergence of pathogens.</title>
        <authorList>
            <person name="Haridas S."/>
            <person name="Albert R."/>
            <person name="Binder M."/>
            <person name="Bloem J."/>
            <person name="Labutti K."/>
            <person name="Salamov A."/>
            <person name="Andreopoulos B."/>
            <person name="Baker S."/>
            <person name="Barry K."/>
            <person name="Bills G."/>
            <person name="Bluhm B."/>
            <person name="Cannon C."/>
            <person name="Castanera R."/>
            <person name="Culley D."/>
            <person name="Daum C."/>
            <person name="Ezra D."/>
            <person name="Gonzalez J."/>
            <person name="Henrissat B."/>
            <person name="Kuo A."/>
            <person name="Liang C."/>
            <person name="Lipzen A."/>
            <person name="Lutzoni F."/>
            <person name="Magnuson J."/>
            <person name="Mondo S."/>
            <person name="Nolan M."/>
            <person name="Ohm R."/>
            <person name="Pangilinan J."/>
            <person name="Park H.-J."/>
            <person name="Ramirez L."/>
            <person name="Alfaro M."/>
            <person name="Sun H."/>
            <person name="Tritt A."/>
            <person name="Yoshinaga Y."/>
            <person name="Zwiers L.-H."/>
            <person name="Turgeon B."/>
            <person name="Goodwin S."/>
            <person name="Spatafora J."/>
            <person name="Crous P."/>
            <person name="Grigoriev I."/>
        </authorList>
    </citation>
    <scope>NUCLEOTIDE SEQUENCE</scope>
    <source>
        <strain evidence="4">Tuck. ex Michener</strain>
    </source>
</reference>
<dbReference type="GO" id="GO:0008374">
    <property type="term" value="F:O-acyltransferase activity"/>
    <property type="evidence" value="ECO:0007669"/>
    <property type="project" value="TreeGrafter"/>
</dbReference>
<dbReference type="InterPro" id="IPR024688">
    <property type="entry name" value="Mac_dom"/>
</dbReference>